<dbReference type="Pfam" id="PF08007">
    <property type="entry name" value="JmjC_2"/>
    <property type="match status" value="1"/>
</dbReference>
<keyword evidence="3" id="KW-0408">Iron</keyword>
<organism evidence="5 6">
    <name type="scientific">Streptomyces yunnanensis</name>
    <dbReference type="NCBI Taxonomy" id="156453"/>
    <lineage>
        <taxon>Bacteria</taxon>
        <taxon>Bacillati</taxon>
        <taxon>Actinomycetota</taxon>
        <taxon>Actinomycetes</taxon>
        <taxon>Kitasatosporales</taxon>
        <taxon>Streptomycetaceae</taxon>
        <taxon>Streptomyces</taxon>
    </lineage>
</organism>
<dbReference type="PANTHER" id="PTHR13096:SF8">
    <property type="entry name" value="RIBOSOMAL OXYGENASE 1"/>
    <property type="match status" value="1"/>
</dbReference>
<evidence type="ECO:0000259" key="4">
    <source>
        <dbReference type="PROSITE" id="PS51184"/>
    </source>
</evidence>
<sequence>MTAISSAVRSLGGNFPAEAFGRTYRLWPHVGDFSHMFTWDDLNEVIARHRLEPPRLRLFNDGTQVPQHAYTHSVVSKRHTVWHRIEPNNLHHQLKDGASLVLDAVDALHPGVEDLAAALERHFRTDVQVNLYASWTSKEGFGVHWDDHDVVVLQLEGAKRWKIYGATRTDPLRVDIEAPEPPTGDPVVEIVLRSGDMLYLPRGWWHAVAATEGRSLHLTCGLTPTTGADLLSWLSDRLRVSDTVRANLPYFASPDERTAYLEALRKELTEAVHDGVIEEFVNARGSMDPGRPMPSLPFVDGIPADESLFVRLTAAGAWYEVDGDGHVVLSAGGQEWTFAAPVLDVIKLLTEGSTWTLGRLAVSSGLPADQVAALVSELVAADVATVSRRS</sequence>
<feature type="domain" description="JmjC" evidence="4">
    <location>
        <begin position="83"/>
        <end position="239"/>
    </location>
</feature>
<keyword evidence="6" id="KW-1185">Reference proteome</keyword>
<comment type="cofactor">
    <cofactor evidence="1">
        <name>Fe(2+)</name>
        <dbReference type="ChEBI" id="CHEBI:29033"/>
    </cofactor>
</comment>
<dbReference type="SMART" id="SM00558">
    <property type="entry name" value="JmjC"/>
    <property type="match status" value="1"/>
</dbReference>
<dbReference type="PROSITE" id="PS51184">
    <property type="entry name" value="JMJC"/>
    <property type="match status" value="1"/>
</dbReference>
<proteinExistence type="predicted"/>
<dbReference type="PANTHER" id="PTHR13096">
    <property type="entry name" value="MINA53 MYC INDUCED NUCLEAR ANTIGEN"/>
    <property type="match status" value="1"/>
</dbReference>
<reference evidence="5 6" key="1">
    <citation type="submission" date="2022-03" db="EMBL/GenBank/DDBJ databases">
        <title>Streptomyces yunnanensis P86,complete genome.</title>
        <authorList>
            <person name="Chen S."/>
            <person name="Zhang Q."/>
        </authorList>
    </citation>
    <scope>NUCLEOTIDE SEQUENCE [LARGE SCALE GENOMIC DNA]</scope>
    <source>
        <strain evidence="5 6">P86</strain>
    </source>
</reference>
<evidence type="ECO:0000256" key="2">
    <source>
        <dbReference type="ARBA" id="ARBA00022723"/>
    </source>
</evidence>
<evidence type="ECO:0000256" key="3">
    <source>
        <dbReference type="ARBA" id="ARBA00023004"/>
    </source>
</evidence>
<accession>A0ABY8A9P6</accession>
<keyword evidence="2" id="KW-0479">Metal-binding</keyword>
<evidence type="ECO:0000256" key="1">
    <source>
        <dbReference type="ARBA" id="ARBA00001954"/>
    </source>
</evidence>
<dbReference type="RefSeq" id="WP_275308630.1">
    <property type="nucleotide sequence ID" value="NZ_CP095749.1"/>
</dbReference>
<dbReference type="SUPFAM" id="SSF51197">
    <property type="entry name" value="Clavaminate synthase-like"/>
    <property type="match status" value="1"/>
</dbReference>
<evidence type="ECO:0000313" key="5">
    <source>
        <dbReference type="EMBL" id="WEB41709.1"/>
    </source>
</evidence>
<dbReference type="Proteomes" id="UP001218629">
    <property type="component" value="Chromosome"/>
</dbReference>
<dbReference type="Gene3D" id="2.60.120.650">
    <property type="entry name" value="Cupin"/>
    <property type="match status" value="1"/>
</dbReference>
<gene>
    <name evidence="5" type="ORF">MOV08_22175</name>
</gene>
<dbReference type="EMBL" id="CP095749">
    <property type="protein sequence ID" value="WEB41709.1"/>
    <property type="molecule type" value="Genomic_DNA"/>
</dbReference>
<name>A0ABY8A9P6_9ACTN</name>
<dbReference type="InterPro" id="IPR039994">
    <property type="entry name" value="NO66-like"/>
</dbReference>
<protein>
    <submittedName>
        <fullName evidence="5">Cupin domain-containing protein</fullName>
    </submittedName>
</protein>
<evidence type="ECO:0000313" key="6">
    <source>
        <dbReference type="Proteomes" id="UP001218629"/>
    </source>
</evidence>
<dbReference type="InterPro" id="IPR003347">
    <property type="entry name" value="JmjC_dom"/>
</dbReference>